<accession>A0A816LD21</accession>
<evidence type="ECO:0000313" key="1">
    <source>
        <dbReference type="EMBL" id="CAF1946552.1"/>
    </source>
</evidence>
<organism evidence="1 4">
    <name type="scientific">Rotaria magnacalcarata</name>
    <dbReference type="NCBI Taxonomy" id="392030"/>
    <lineage>
        <taxon>Eukaryota</taxon>
        <taxon>Metazoa</taxon>
        <taxon>Spiralia</taxon>
        <taxon>Gnathifera</taxon>
        <taxon>Rotifera</taxon>
        <taxon>Eurotatoria</taxon>
        <taxon>Bdelloidea</taxon>
        <taxon>Philodinida</taxon>
        <taxon>Philodinidae</taxon>
        <taxon>Rotaria</taxon>
    </lineage>
</organism>
<evidence type="ECO:0000313" key="4">
    <source>
        <dbReference type="Proteomes" id="UP000663824"/>
    </source>
</evidence>
<dbReference type="Proteomes" id="UP000676336">
    <property type="component" value="Unassembled WGS sequence"/>
</dbReference>
<reference evidence="1" key="1">
    <citation type="submission" date="2021-02" db="EMBL/GenBank/DDBJ databases">
        <authorList>
            <person name="Nowell W R."/>
        </authorList>
    </citation>
    <scope>NUCLEOTIDE SEQUENCE</scope>
</reference>
<dbReference type="EMBL" id="CAJOBJ010028634">
    <property type="protein sequence ID" value="CAF4260011.1"/>
    <property type="molecule type" value="Genomic_DNA"/>
</dbReference>
<dbReference type="PANTHER" id="PTHR37162:SF10">
    <property type="entry name" value="DUF4371 DOMAIN-CONTAINING PROTEIN"/>
    <property type="match status" value="1"/>
</dbReference>
<dbReference type="AlphaFoldDB" id="A0A816LD21"/>
<dbReference type="EMBL" id="CAJOBI010002110">
    <property type="protein sequence ID" value="CAF3914824.1"/>
    <property type="molecule type" value="Genomic_DNA"/>
</dbReference>
<sequence length="578" mass="66944">MLYSLVNVNQRLDRVVLDPLNVQYLDFVTKPFNIRNLSIHAQIFHKMRENILPRIKDKVKKLTVDPISMKFILGVVRYSQLYSLSLIDYKPKILLQYFSNDTSLHLLMNRITHMNVEGFLDDNELLVEDELNIFAMILSFSRCLIDLTYRMHYSRKYFRMSSLIISNTCCLSNALTKLTIYVNIFDDCLYLLNVSLEYLSTLIIRINKIDLSSLSKKLFKLKYFTLTTPAHTRSYNEELVPLLCRMLNLEELTLCLSVVRNNSTYVDGDELYDDVLKYMPRLNKFTFNIHTYVSCYRSIDLPSNIDIRNSFIRRGCPSIDAWTDEKFILSRNNCHVYSLPYEFDDFLFMTNCFQGGRFDKVRKILIIEAMAIHSSNQLDIEIIEEEESSTEVEYEPATASKNSISRLSSDTTEKKTISSKSKRYCKFKKEWIKISKYASFLQECRSNSSLAYCCVCKSNFSIANGGKYLIDRHLEQGNHKRLAAIEAENKSRSMFDFIDPPSKLTSMVAAELTLVYHGVRHEHSYNSQSCTVDVSKKLFHDSTIAKNISCGRTKARELAVNVLGNQNLISDVGTFTNH</sequence>
<protein>
    <submittedName>
        <fullName evidence="1">Uncharacterized protein</fullName>
    </submittedName>
</protein>
<gene>
    <name evidence="3" type="ORF">GIL414_LOCUS24077</name>
    <name evidence="1" type="ORF">MBJ925_LOCUS5691</name>
    <name evidence="2" type="ORF">SMN809_LOCUS7351</name>
</gene>
<dbReference type="EMBL" id="CAJNRE010001568">
    <property type="protein sequence ID" value="CAF1946552.1"/>
    <property type="molecule type" value="Genomic_DNA"/>
</dbReference>
<evidence type="ECO:0000313" key="3">
    <source>
        <dbReference type="EMBL" id="CAF4260011.1"/>
    </source>
</evidence>
<dbReference type="Proteomes" id="UP000663824">
    <property type="component" value="Unassembled WGS sequence"/>
</dbReference>
<dbReference type="Proteomes" id="UP000681720">
    <property type="component" value="Unassembled WGS sequence"/>
</dbReference>
<dbReference type="PANTHER" id="PTHR37162">
    <property type="entry name" value="HAT FAMILY DIMERISATION DOMAINCONTAINING PROTEIN-RELATED"/>
    <property type="match status" value="1"/>
</dbReference>
<name>A0A816LD21_9BILA</name>
<evidence type="ECO:0000313" key="2">
    <source>
        <dbReference type="EMBL" id="CAF3914824.1"/>
    </source>
</evidence>
<proteinExistence type="predicted"/>
<comment type="caution">
    <text evidence="1">The sequence shown here is derived from an EMBL/GenBank/DDBJ whole genome shotgun (WGS) entry which is preliminary data.</text>
</comment>